<dbReference type="InterPro" id="IPR000210">
    <property type="entry name" value="BTB/POZ_dom"/>
</dbReference>
<protein>
    <recommendedName>
        <fullName evidence="5">BTB domain-containing protein</fullName>
    </recommendedName>
</protein>
<feature type="domain" description="BTB" evidence="5">
    <location>
        <begin position="626"/>
        <end position="698"/>
    </location>
</feature>
<dbReference type="Proteomes" id="UP001212152">
    <property type="component" value="Unassembled WGS sequence"/>
</dbReference>
<evidence type="ECO:0000256" key="3">
    <source>
        <dbReference type="PROSITE-ProRule" id="PRU00235"/>
    </source>
</evidence>
<feature type="compositionally biased region" description="Basic and acidic residues" evidence="4">
    <location>
        <begin position="719"/>
        <end position="731"/>
    </location>
</feature>
<dbReference type="Gene3D" id="2.130.10.30">
    <property type="entry name" value="Regulator of chromosome condensation 1/beta-lactamase-inhibitor protein II"/>
    <property type="match status" value="1"/>
</dbReference>
<evidence type="ECO:0000256" key="4">
    <source>
        <dbReference type="SAM" id="MobiDB-lite"/>
    </source>
</evidence>
<evidence type="ECO:0000313" key="7">
    <source>
        <dbReference type="Proteomes" id="UP001212152"/>
    </source>
</evidence>
<dbReference type="PROSITE" id="PS50012">
    <property type="entry name" value="RCC1_3"/>
    <property type="match status" value="3"/>
</dbReference>
<feature type="compositionally biased region" description="Low complexity" evidence="4">
    <location>
        <begin position="1291"/>
        <end position="1301"/>
    </location>
</feature>
<dbReference type="SUPFAM" id="SSF48403">
    <property type="entry name" value="Ankyrin repeat"/>
    <property type="match status" value="1"/>
</dbReference>
<feature type="domain" description="BTB" evidence="5">
    <location>
        <begin position="789"/>
        <end position="852"/>
    </location>
</feature>
<dbReference type="SMART" id="SM00248">
    <property type="entry name" value="ANK"/>
    <property type="match status" value="2"/>
</dbReference>
<feature type="repeat" description="RCC1" evidence="3">
    <location>
        <begin position="370"/>
        <end position="423"/>
    </location>
</feature>
<feature type="repeat" description="RCC1" evidence="3">
    <location>
        <begin position="260"/>
        <end position="310"/>
    </location>
</feature>
<dbReference type="Gene3D" id="3.30.710.10">
    <property type="entry name" value="Potassium Channel Kv1.1, Chain A"/>
    <property type="match status" value="2"/>
</dbReference>
<dbReference type="EMBL" id="JADGJQ010000028">
    <property type="protein sequence ID" value="KAJ3178165.1"/>
    <property type="molecule type" value="Genomic_DNA"/>
</dbReference>
<dbReference type="InterPro" id="IPR009091">
    <property type="entry name" value="RCC1/BLIP-II"/>
</dbReference>
<feature type="repeat" description="RCC1" evidence="3">
    <location>
        <begin position="311"/>
        <end position="369"/>
    </location>
</feature>
<comment type="caution">
    <text evidence="6">The sequence shown here is derived from an EMBL/GenBank/DDBJ whole genome shotgun (WGS) entry which is preliminary data.</text>
</comment>
<dbReference type="SMART" id="SM00225">
    <property type="entry name" value="BTB"/>
    <property type="match status" value="2"/>
</dbReference>
<dbReference type="CDD" id="cd18186">
    <property type="entry name" value="BTB_POZ_ZBTB_KLHL-like"/>
    <property type="match status" value="1"/>
</dbReference>
<reference evidence="6" key="1">
    <citation type="submission" date="2020-05" db="EMBL/GenBank/DDBJ databases">
        <title>Phylogenomic resolution of chytrid fungi.</title>
        <authorList>
            <person name="Stajich J.E."/>
            <person name="Amses K."/>
            <person name="Simmons R."/>
            <person name="Seto K."/>
            <person name="Myers J."/>
            <person name="Bonds A."/>
            <person name="Quandt C.A."/>
            <person name="Barry K."/>
            <person name="Liu P."/>
            <person name="Grigoriev I."/>
            <person name="Longcore J.E."/>
            <person name="James T.Y."/>
        </authorList>
    </citation>
    <scope>NUCLEOTIDE SEQUENCE</scope>
    <source>
        <strain evidence="6">JEL0379</strain>
    </source>
</reference>
<keyword evidence="1" id="KW-0677">Repeat</keyword>
<dbReference type="Gene3D" id="1.25.40.20">
    <property type="entry name" value="Ankyrin repeat-containing domain"/>
    <property type="match status" value="1"/>
</dbReference>
<feature type="region of interest" description="Disordered" evidence="4">
    <location>
        <begin position="1004"/>
        <end position="1107"/>
    </location>
</feature>
<dbReference type="SUPFAM" id="SSF50985">
    <property type="entry name" value="RCC1/BLIP-II"/>
    <property type="match status" value="1"/>
</dbReference>
<dbReference type="PANTHER" id="PTHR22872:SF2">
    <property type="entry name" value="INHIBITOR OF BRUTON TYROSINE KINASE"/>
    <property type="match status" value="1"/>
</dbReference>
<evidence type="ECO:0000256" key="1">
    <source>
        <dbReference type="ARBA" id="ARBA00022737"/>
    </source>
</evidence>
<organism evidence="6 7">
    <name type="scientific">Geranomyces variabilis</name>
    <dbReference type="NCBI Taxonomy" id="109894"/>
    <lineage>
        <taxon>Eukaryota</taxon>
        <taxon>Fungi</taxon>
        <taxon>Fungi incertae sedis</taxon>
        <taxon>Chytridiomycota</taxon>
        <taxon>Chytridiomycota incertae sedis</taxon>
        <taxon>Chytridiomycetes</taxon>
        <taxon>Spizellomycetales</taxon>
        <taxon>Powellomycetaceae</taxon>
        <taxon>Geranomyces</taxon>
    </lineage>
</organism>
<dbReference type="InterPro" id="IPR002110">
    <property type="entry name" value="Ankyrin_rpt"/>
</dbReference>
<feature type="region of interest" description="Disordered" evidence="4">
    <location>
        <begin position="715"/>
        <end position="740"/>
    </location>
</feature>
<evidence type="ECO:0000256" key="2">
    <source>
        <dbReference type="PROSITE-ProRule" id="PRU00023"/>
    </source>
</evidence>
<feature type="compositionally biased region" description="Polar residues" evidence="4">
    <location>
        <begin position="158"/>
        <end position="167"/>
    </location>
</feature>
<keyword evidence="7" id="KW-1185">Reference proteome</keyword>
<sequence length="1390" mass="149513">MPTLVTAVRQRDISAVSSLLAMAENSAISSSSSSSSAVHHTPGAGSGGSSLTKTISVKQLKAAHDLNRADAEGNTALHIAVALANRELVRTLLQCSKIAVNVADAESGYTPLHKALYAGELALALMILQMRPDCDLTAKDREGNTPLDLLMATIEMSSKTASRPTTAEDNDDDSDGEAGPMPATAEELKPATSLWTWGANTNYILGHQNSDNRAFPEQVEVTANLTKQAPLVGADTFGTHEPLINRVVLSKYHCGTLANDDLFMNGFGADGRLGLGNVDTVLRPTVVEGIKGKVESLALGPDHSIAVTTAGEVYTWGSNAKGQLGYATHSTAPENHCEVIPREVGGVIKRVRIAEAAASNHHSVVFSDTGAIYTWGAQAGQLGYQLRTDQEVQAHPKKITDFPQQLVQQVAATKTATAVLTASHEVFVFAEYKYSRVSFALQQYTNSFSLYRPRSEAPPAVAYIVSGNHQFAALTTAGDVFMWSPPEPAQFADTWQQKNFTQKRPKRGWSARKKHLVARDVAIGIDSSLIIRTESGHVYVGTRRNQVKVKSSTAGRSADDHVVYFKFEKVAHLQHVRQIAASQSGAFGALRWDRRPESIVLPPTTLDHDIRRLLQRVRSQDEGDNADAVFVCMNNVCLRAHRAVLACRSPALRRLFSDAGAAELKMRLGDCTDAGLHEVLCPSWHAESLALLCDYIYTPSFRKTWDYSLLIPNKGSSKRRSDPDAKQRATTDGDSGSSLSQKELHAEFNLLVDACELRGVVDHPIGDPRQYRADVLSIHSHADGFAALADVALLASDGTVLAHSTILSARCAFFAASLGGDWVLPRDDHGRRVVALPHVRAEVLQIVLRFLHGCEGDEAFRNVTKNGVAAFLEFVVDVLACADELMMEGLKKACEIIILRGLKVANAVNFLEVADWYGCDELKDRCLEFVCWNIEALIQDRMFESLSEELVAEVEGRVRALQLRKQPHVRGPDSQFARVREIAQRQAEESKRLRRLDYERAAAREAADGGGGRGTASVSSGVPSPVLRPESSNDGTGSASDDVFELEMDSPLAAAPPVTLQKRADASSRRKLPAADSPSPSKPKRGGKRAWTKLSLNPNAEMPSPAAVERPMTPQAHSVKSWAPASDACKVSLKDIMSEAERPGPTAGAANGKTLNDLSGRRKSVVVGEPAHQARPISGANGKAPARPSPSVPAGRLTASQWGASPSPVKIRPVAGSPLLLPHTPSSLPFGPPSPLSLPVTSPIKMSQKERRRSAAAAKLAGLSTPTVVITPGAVAPSPWSPAQPPPSPPTTAAASSAFSGANKPTSLRVIMNSEARQEGSAKAAAAASFAAIQAEQHMKSEARTRVLKKPLAQIQVEERAIAQLREFYAMTREAGSGEFIDIEREPMIR</sequence>
<feature type="compositionally biased region" description="Basic residues" evidence="4">
    <location>
        <begin position="1082"/>
        <end position="1091"/>
    </location>
</feature>
<keyword evidence="2" id="KW-0040">ANK repeat</keyword>
<dbReference type="InterPro" id="IPR011705">
    <property type="entry name" value="BACK"/>
</dbReference>
<dbReference type="Pfam" id="PF07707">
    <property type="entry name" value="BACK"/>
    <property type="match status" value="1"/>
</dbReference>
<name>A0AAD5XMV3_9FUNG</name>
<evidence type="ECO:0000313" key="6">
    <source>
        <dbReference type="EMBL" id="KAJ3178165.1"/>
    </source>
</evidence>
<dbReference type="Pfam" id="PF00415">
    <property type="entry name" value="RCC1"/>
    <property type="match status" value="4"/>
</dbReference>
<feature type="repeat" description="ANK" evidence="2">
    <location>
        <begin position="72"/>
        <end position="94"/>
    </location>
</feature>
<feature type="region of interest" description="Disordered" evidence="4">
    <location>
        <begin position="1169"/>
        <end position="1208"/>
    </location>
</feature>
<gene>
    <name evidence="6" type="ORF">HDU87_003717</name>
</gene>
<dbReference type="PROSITE" id="PS50088">
    <property type="entry name" value="ANK_REPEAT"/>
    <property type="match status" value="2"/>
</dbReference>
<dbReference type="Pfam" id="PF00651">
    <property type="entry name" value="BTB"/>
    <property type="match status" value="2"/>
</dbReference>
<dbReference type="SUPFAM" id="SSF54695">
    <property type="entry name" value="POZ domain"/>
    <property type="match status" value="2"/>
</dbReference>
<dbReference type="InterPro" id="IPR000408">
    <property type="entry name" value="Reg_chr_condens"/>
</dbReference>
<dbReference type="PROSITE" id="PS50097">
    <property type="entry name" value="BTB"/>
    <property type="match status" value="2"/>
</dbReference>
<proteinExistence type="predicted"/>
<accession>A0AAD5XMV3</accession>
<feature type="region of interest" description="Disordered" evidence="4">
    <location>
        <begin position="31"/>
        <end position="50"/>
    </location>
</feature>
<dbReference type="PROSITE" id="PS50297">
    <property type="entry name" value="ANK_REP_REGION"/>
    <property type="match status" value="1"/>
</dbReference>
<feature type="region of interest" description="Disordered" evidence="4">
    <location>
        <begin position="1275"/>
        <end position="1301"/>
    </location>
</feature>
<dbReference type="InterPro" id="IPR036770">
    <property type="entry name" value="Ankyrin_rpt-contain_sf"/>
</dbReference>
<dbReference type="Pfam" id="PF12796">
    <property type="entry name" value="Ank_2"/>
    <property type="match status" value="1"/>
</dbReference>
<evidence type="ECO:0000259" key="5">
    <source>
        <dbReference type="PROSITE" id="PS50097"/>
    </source>
</evidence>
<feature type="region of interest" description="Disordered" evidence="4">
    <location>
        <begin position="158"/>
        <end position="187"/>
    </location>
</feature>
<dbReference type="PANTHER" id="PTHR22872">
    <property type="entry name" value="BTK-BINDING PROTEIN-RELATED"/>
    <property type="match status" value="1"/>
</dbReference>
<feature type="compositionally biased region" description="Pro residues" evidence="4">
    <location>
        <begin position="1279"/>
        <end position="1290"/>
    </location>
</feature>
<feature type="compositionally biased region" description="Polar residues" evidence="4">
    <location>
        <begin position="1030"/>
        <end position="1039"/>
    </location>
</feature>
<dbReference type="InterPro" id="IPR011333">
    <property type="entry name" value="SKP1/BTB/POZ_sf"/>
</dbReference>
<dbReference type="InterPro" id="IPR051625">
    <property type="entry name" value="Signaling_Regulatory_Domain"/>
</dbReference>
<feature type="repeat" description="ANK" evidence="2">
    <location>
        <begin position="107"/>
        <end position="139"/>
    </location>
</feature>
<dbReference type="PRINTS" id="PR00633">
    <property type="entry name" value="RCCNDNSATION"/>
</dbReference>